<reference evidence="3" key="1">
    <citation type="journal article" date="2019" name="Int. J. Syst. Evol. Microbiol.">
        <title>The Global Catalogue of Microorganisms (GCM) 10K type strain sequencing project: providing services to taxonomists for standard genome sequencing and annotation.</title>
        <authorList>
            <consortium name="The Broad Institute Genomics Platform"/>
            <consortium name="The Broad Institute Genome Sequencing Center for Infectious Disease"/>
            <person name="Wu L."/>
            <person name="Ma J."/>
        </authorList>
    </citation>
    <scope>NUCLEOTIDE SEQUENCE [LARGE SCALE GENOMIC DNA]</scope>
    <source>
        <strain evidence="3">JCM 3367</strain>
    </source>
</reference>
<organism evidence="2 3">
    <name type="scientific">Pilimelia columellifera subsp. columellifera</name>
    <dbReference type="NCBI Taxonomy" id="706583"/>
    <lineage>
        <taxon>Bacteria</taxon>
        <taxon>Bacillati</taxon>
        <taxon>Actinomycetota</taxon>
        <taxon>Actinomycetes</taxon>
        <taxon>Micromonosporales</taxon>
        <taxon>Micromonosporaceae</taxon>
        <taxon>Pilimelia</taxon>
    </lineage>
</organism>
<dbReference type="Proteomes" id="UP001499978">
    <property type="component" value="Unassembled WGS sequence"/>
</dbReference>
<evidence type="ECO:0000256" key="1">
    <source>
        <dbReference type="SAM" id="MobiDB-lite"/>
    </source>
</evidence>
<evidence type="ECO:0000313" key="3">
    <source>
        <dbReference type="Proteomes" id="UP001499978"/>
    </source>
</evidence>
<accession>A0ABP6ARE4</accession>
<protein>
    <submittedName>
        <fullName evidence="2">Uncharacterized protein</fullName>
    </submittedName>
</protein>
<feature type="region of interest" description="Disordered" evidence="1">
    <location>
        <begin position="1"/>
        <end position="25"/>
    </location>
</feature>
<sequence length="330" mass="36990">MAPVSRDSGGWEHVHRLSQTPTRQPDPHLELIRQTAGIRRGTRMMKVLSARQVTGYLKGWLATGFCYREWDAAELLRSPDGLRLLRTDNDSHTDRPDIAYVLRWRAIDPSDYTVPTPADHLGLITMPSGYRVGPPVLGTGFTPSAQHLIPEFLTTDLLDLPMPAHASLLAHTADGDEVTLYSYQPEQRGWLRMAGARWRGLLAALGPAADQEYLPVPTADRGTSRLIGQFRGDEHDTVADPPEFRVLAMSRAARYPVESLVRRTRYANWRGVRCAVVSDDGGWARLRLCQPDADQVATLAAQCHERGVYETWAPVGDINERWTTDHHYPL</sequence>
<gene>
    <name evidence="2" type="ORF">GCM10010201_18920</name>
</gene>
<evidence type="ECO:0000313" key="2">
    <source>
        <dbReference type="EMBL" id="GAA2521275.1"/>
    </source>
</evidence>
<keyword evidence="3" id="KW-1185">Reference proteome</keyword>
<dbReference type="EMBL" id="BAAARY010000006">
    <property type="protein sequence ID" value="GAA2521275.1"/>
    <property type="molecule type" value="Genomic_DNA"/>
</dbReference>
<proteinExistence type="predicted"/>
<name>A0ABP6ARE4_9ACTN</name>
<comment type="caution">
    <text evidence="2">The sequence shown here is derived from an EMBL/GenBank/DDBJ whole genome shotgun (WGS) entry which is preliminary data.</text>
</comment>